<protein>
    <submittedName>
        <fullName evidence="2">Uncharacterized protein</fullName>
    </submittedName>
</protein>
<evidence type="ECO:0000313" key="3">
    <source>
        <dbReference type="Proteomes" id="UP000765509"/>
    </source>
</evidence>
<feature type="compositionally biased region" description="Basic and acidic residues" evidence="1">
    <location>
        <begin position="1"/>
        <end position="26"/>
    </location>
</feature>
<evidence type="ECO:0000313" key="2">
    <source>
        <dbReference type="EMBL" id="MBW0468970.1"/>
    </source>
</evidence>
<dbReference type="OrthoDB" id="8942758at2759"/>
<dbReference type="EMBL" id="AVOT02002036">
    <property type="protein sequence ID" value="MBW0468970.1"/>
    <property type="molecule type" value="Genomic_DNA"/>
</dbReference>
<gene>
    <name evidence="2" type="ORF">O181_008685</name>
</gene>
<keyword evidence="3" id="KW-1185">Reference proteome</keyword>
<name>A0A9Q3GJ48_9BASI</name>
<organism evidence="2 3">
    <name type="scientific">Austropuccinia psidii MF-1</name>
    <dbReference type="NCBI Taxonomy" id="1389203"/>
    <lineage>
        <taxon>Eukaryota</taxon>
        <taxon>Fungi</taxon>
        <taxon>Dikarya</taxon>
        <taxon>Basidiomycota</taxon>
        <taxon>Pucciniomycotina</taxon>
        <taxon>Pucciniomycetes</taxon>
        <taxon>Pucciniales</taxon>
        <taxon>Sphaerophragmiaceae</taxon>
        <taxon>Austropuccinia</taxon>
    </lineage>
</organism>
<reference evidence="2" key="1">
    <citation type="submission" date="2021-03" db="EMBL/GenBank/DDBJ databases">
        <title>Draft genome sequence of rust myrtle Austropuccinia psidii MF-1, a brazilian biotype.</title>
        <authorList>
            <person name="Quecine M.C."/>
            <person name="Pachon D.M.R."/>
            <person name="Bonatelli M.L."/>
            <person name="Correr F.H."/>
            <person name="Franceschini L.M."/>
            <person name="Leite T.F."/>
            <person name="Margarido G.R.A."/>
            <person name="Almeida C.A."/>
            <person name="Ferrarezi J.A."/>
            <person name="Labate C.A."/>
        </authorList>
    </citation>
    <scope>NUCLEOTIDE SEQUENCE</scope>
    <source>
        <strain evidence="2">MF-1</strain>
    </source>
</reference>
<feature type="region of interest" description="Disordered" evidence="1">
    <location>
        <begin position="1"/>
        <end position="65"/>
    </location>
</feature>
<accession>A0A9Q3GJ48</accession>
<proteinExistence type="predicted"/>
<evidence type="ECO:0000256" key="1">
    <source>
        <dbReference type="SAM" id="MobiDB-lite"/>
    </source>
</evidence>
<dbReference type="AlphaFoldDB" id="A0A9Q3GJ48"/>
<dbReference type="Proteomes" id="UP000765509">
    <property type="component" value="Unassembled WGS sequence"/>
</dbReference>
<sequence>MDHTLELYTRYHDRQKEKDIHQEKKPPVTRSNSFRPPQDLSSKKPHHRKSKKGNNIQASKDMPHAALLNEDNKLIGSEKDRRIKKGLCTYCGGKKPI</sequence>
<feature type="compositionally biased region" description="Basic residues" evidence="1">
    <location>
        <begin position="43"/>
        <end position="52"/>
    </location>
</feature>
<comment type="caution">
    <text evidence="2">The sequence shown here is derived from an EMBL/GenBank/DDBJ whole genome shotgun (WGS) entry which is preliminary data.</text>
</comment>